<dbReference type="AlphaFoldDB" id="A0A067BRJ3"/>
<protein>
    <submittedName>
        <fullName evidence="2">Uncharacterized protein</fullName>
    </submittedName>
</protein>
<sequence>MQLRSILAIASAMATSVAAGLCNAVQPVSYSEATKNAAFIPAINELKKHAVGSWYSDRAHGDQIDALMSQCGNDIPVI</sequence>
<accession>A0A067BRJ3</accession>
<proteinExistence type="predicted"/>
<dbReference type="KEGG" id="spar:SPRG_13826"/>
<keyword evidence="1" id="KW-0732">Signal</keyword>
<organism evidence="2 3">
    <name type="scientific">Saprolegnia parasitica (strain CBS 223.65)</name>
    <dbReference type="NCBI Taxonomy" id="695850"/>
    <lineage>
        <taxon>Eukaryota</taxon>
        <taxon>Sar</taxon>
        <taxon>Stramenopiles</taxon>
        <taxon>Oomycota</taxon>
        <taxon>Saprolegniomycetes</taxon>
        <taxon>Saprolegniales</taxon>
        <taxon>Saprolegniaceae</taxon>
        <taxon>Saprolegnia</taxon>
    </lineage>
</organism>
<evidence type="ECO:0000256" key="1">
    <source>
        <dbReference type="SAM" id="SignalP"/>
    </source>
</evidence>
<dbReference type="VEuPathDB" id="FungiDB:SPRG_13826"/>
<dbReference type="OrthoDB" id="64893at2759"/>
<feature type="non-terminal residue" evidence="2">
    <location>
        <position position="78"/>
    </location>
</feature>
<dbReference type="OMA" id="CAGITPY"/>
<keyword evidence="3" id="KW-1185">Reference proteome</keyword>
<dbReference type="GeneID" id="24135674"/>
<evidence type="ECO:0000313" key="2">
    <source>
        <dbReference type="EMBL" id="KDO21119.1"/>
    </source>
</evidence>
<evidence type="ECO:0000313" key="3">
    <source>
        <dbReference type="Proteomes" id="UP000030745"/>
    </source>
</evidence>
<dbReference type="Proteomes" id="UP000030745">
    <property type="component" value="Unassembled WGS sequence"/>
</dbReference>
<feature type="signal peptide" evidence="1">
    <location>
        <begin position="1"/>
        <end position="19"/>
    </location>
</feature>
<gene>
    <name evidence="2" type="ORF">SPRG_13826</name>
</gene>
<dbReference type="EMBL" id="KK583295">
    <property type="protein sequence ID" value="KDO21119.1"/>
    <property type="molecule type" value="Genomic_DNA"/>
</dbReference>
<dbReference type="RefSeq" id="XP_012208209.1">
    <property type="nucleotide sequence ID" value="XM_012352819.1"/>
</dbReference>
<reference evidence="2 3" key="1">
    <citation type="journal article" date="2013" name="PLoS Genet.">
        <title>Distinctive expansion of potential virulence genes in the genome of the oomycete fish pathogen Saprolegnia parasitica.</title>
        <authorList>
            <person name="Jiang R.H."/>
            <person name="de Bruijn I."/>
            <person name="Haas B.J."/>
            <person name="Belmonte R."/>
            <person name="Lobach L."/>
            <person name="Christie J."/>
            <person name="van den Ackerveken G."/>
            <person name="Bottin A."/>
            <person name="Bulone V."/>
            <person name="Diaz-Moreno S.M."/>
            <person name="Dumas B."/>
            <person name="Fan L."/>
            <person name="Gaulin E."/>
            <person name="Govers F."/>
            <person name="Grenville-Briggs L.J."/>
            <person name="Horner N.R."/>
            <person name="Levin J.Z."/>
            <person name="Mammella M."/>
            <person name="Meijer H.J."/>
            <person name="Morris P."/>
            <person name="Nusbaum C."/>
            <person name="Oome S."/>
            <person name="Phillips A.J."/>
            <person name="van Rooyen D."/>
            <person name="Rzeszutek E."/>
            <person name="Saraiva M."/>
            <person name="Secombes C.J."/>
            <person name="Seidl M.F."/>
            <person name="Snel B."/>
            <person name="Stassen J.H."/>
            <person name="Sykes S."/>
            <person name="Tripathy S."/>
            <person name="van den Berg H."/>
            <person name="Vega-Arreguin J.C."/>
            <person name="Wawra S."/>
            <person name="Young S.K."/>
            <person name="Zeng Q."/>
            <person name="Dieguez-Uribeondo J."/>
            <person name="Russ C."/>
            <person name="Tyler B.M."/>
            <person name="van West P."/>
        </authorList>
    </citation>
    <scope>NUCLEOTIDE SEQUENCE [LARGE SCALE GENOMIC DNA]</scope>
    <source>
        <strain evidence="2 3">CBS 223.65</strain>
    </source>
</reference>
<feature type="chain" id="PRO_5001633683" evidence="1">
    <location>
        <begin position="20"/>
        <end position="78"/>
    </location>
</feature>
<name>A0A067BRJ3_SAPPC</name>